<keyword evidence="3" id="KW-1185">Reference proteome</keyword>
<evidence type="ECO:0000313" key="1">
    <source>
        <dbReference type="EMBL" id="MCF2498520.1"/>
    </source>
</evidence>
<reference evidence="1" key="1">
    <citation type="submission" date="2022-01" db="EMBL/GenBank/DDBJ databases">
        <title>Novel species in genus Dyadobacter.</title>
        <authorList>
            <person name="Ma C."/>
        </authorList>
    </citation>
    <scope>NUCLEOTIDE SEQUENCE</scope>
    <source>
        <strain evidence="2">CY22</strain>
        <strain evidence="1">CY357</strain>
    </source>
</reference>
<accession>A0A9X1TSY0</accession>
<dbReference type="SUPFAM" id="SSF88723">
    <property type="entry name" value="PIN domain-like"/>
    <property type="match status" value="1"/>
</dbReference>
<evidence type="ECO:0000313" key="4">
    <source>
        <dbReference type="Proteomes" id="UP001139411"/>
    </source>
</evidence>
<dbReference type="EMBL" id="JAKFFV010000005">
    <property type="protein sequence ID" value="MCF2498520.1"/>
    <property type="molecule type" value="Genomic_DNA"/>
</dbReference>
<name>A0A9X1TSY0_9BACT</name>
<dbReference type="InterPro" id="IPR029060">
    <property type="entry name" value="PIN-like_dom_sf"/>
</dbReference>
<dbReference type="EMBL" id="CP098805">
    <property type="protein sequence ID" value="USJ33578.1"/>
    <property type="molecule type" value="Genomic_DNA"/>
</dbReference>
<evidence type="ECO:0000313" key="3">
    <source>
        <dbReference type="Proteomes" id="UP001055420"/>
    </source>
</evidence>
<proteinExistence type="predicted"/>
<evidence type="ECO:0000313" key="2">
    <source>
        <dbReference type="EMBL" id="USJ33578.1"/>
    </source>
</evidence>
<organism evidence="1 4">
    <name type="scientific">Dyadobacter chenhuakuii</name>
    <dbReference type="NCBI Taxonomy" id="2909339"/>
    <lineage>
        <taxon>Bacteria</taxon>
        <taxon>Pseudomonadati</taxon>
        <taxon>Bacteroidota</taxon>
        <taxon>Cytophagia</taxon>
        <taxon>Cytophagales</taxon>
        <taxon>Spirosomataceae</taxon>
        <taxon>Dyadobacter</taxon>
    </lineage>
</organism>
<dbReference type="AlphaFoldDB" id="A0A9X1TSY0"/>
<gene>
    <name evidence="1" type="ORF">L0661_09390</name>
    <name evidence="2" type="ORF">NFI80_12620</name>
</gene>
<dbReference type="Proteomes" id="UP001139411">
    <property type="component" value="Unassembled WGS sequence"/>
</dbReference>
<protein>
    <recommendedName>
        <fullName evidence="5">PIN domain-containing protein</fullName>
    </recommendedName>
</protein>
<dbReference type="Gene3D" id="3.40.50.1010">
    <property type="entry name" value="5'-nuclease"/>
    <property type="match status" value="1"/>
</dbReference>
<dbReference type="Proteomes" id="UP001055420">
    <property type="component" value="Chromosome"/>
</dbReference>
<evidence type="ECO:0008006" key="5">
    <source>
        <dbReference type="Google" id="ProtNLM"/>
    </source>
</evidence>
<sequence>MAATAMVYNLTLVTRNTKDFSNISGLTLINPYDQ</sequence>